<feature type="compositionally biased region" description="Pro residues" evidence="1">
    <location>
        <begin position="133"/>
        <end position="142"/>
    </location>
</feature>
<feature type="domain" description="Zinc-ribbon 15" evidence="2">
    <location>
        <begin position="38"/>
        <end position="87"/>
    </location>
</feature>
<protein>
    <recommendedName>
        <fullName evidence="2">Zinc-ribbon 15 domain-containing protein</fullName>
    </recommendedName>
</protein>
<feature type="region of interest" description="Disordered" evidence="1">
    <location>
        <begin position="90"/>
        <end position="142"/>
    </location>
</feature>
<feature type="compositionally biased region" description="Low complexity" evidence="1">
    <location>
        <begin position="101"/>
        <end position="124"/>
    </location>
</feature>
<evidence type="ECO:0000313" key="4">
    <source>
        <dbReference type="Proteomes" id="UP000631535"/>
    </source>
</evidence>
<dbReference type="PANTHER" id="PTHR28139">
    <property type="entry name" value="UPF0768 PROTEIN YBL029C-A"/>
    <property type="match status" value="1"/>
</dbReference>
<gene>
    <name evidence="3" type="ORF">GCM10012287_21510</name>
</gene>
<evidence type="ECO:0000259" key="2">
    <source>
        <dbReference type="Pfam" id="PF17032"/>
    </source>
</evidence>
<dbReference type="Proteomes" id="UP000631535">
    <property type="component" value="Unassembled WGS sequence"/>
</dbReference>
<evidence type="ECO:0000256" key="1">
    <source>
        <dbReference type="SAM" id="MobiDB-lite"/>
    </source>
</evidence>
<comment type="caution">
    <text evidence="3">The sequence shown here is derived from an EMBL/GenBank/DDBJ whole genome shotgun (WGS) entry which is preliminary data.</text>
</comment>
<keyword evidence="4" id="KW-1185">Reference proteome</keyword>
<dbReference type="InterPro" id="IPR031493">
    <property type="entry name" value="Zinc_ribbon_15"/>
</dbReference>
<dbReference type="EMBL" id="BMMP01000006">
    <property type="protein sequence ID" value="GGO47864.1"/>
    <property type="molecule type" value="Genomic_DNA"/>
</dbReference>
<dbReference type="PANTHER" id="PTHR28139:SF1">
    <property type="entry name" value="UPF0768 PROTEIN YBL029C-A"/>
    <property type="match status" value="1"/>
</dbReference>
<dbReference type="Pfam" id="PF17032">
    <property type="entry name" value="Zn_ribbon_15"/>
    <property type="match status" value="1"/>
</dbReference>
<reference evidence="4" key="1">
    <citation type="journal article" date="2019" name="Int. J. Syst. Evol. Microbiol.">
        <title>The Global Catalogue of Microorganisms (GCM) 10K type strain sequencing project: providing services to taxonomists for standard genome sequencing and annotation.</title>
        <authorList>
            <consortium name="The Broad Institute Genomics Platform"/>
            <consortium name="The Broad Institute Genome Sequencing Center for Infectious Disease"/>
            <person name="Wu L."/>
            <person name="Ma J."/>
        </authorList>
    </citation>
    <scope>NUCLEOTIDE SEQUENCE [LARGE SCALE GENOMIC DNA]</scope>
    <source>
        <strain evidence="4">CGMCC 4.7178</strain>
    </source>
</reference>
<proteinExistence type="predicted"/>
<accession>A0ABQ2M6N5</accession>
<evidence type="ECO:0000313" key="3">
    <source>
        <dbReference type="EMBL" id="GGO47864.1"/>
    </source>
</evidence>
<name>A0ABQ2M6N5_9ACTN</name>
<organism evidence="3 4">
    <name type="scientific">Streptomyces daqingensis</name>
    <dbReference type="NCBI Taxonomy" id="1472640"/>
    <lineage>
        <taxon>Bacteria</taxon>
        <taxon>Bacillati</taxon>
        <taxon>Actinomycetota</taxon>
        <taxon>Actinomycetes</taxon>
        <taxon>Kitasatosporales</taxon>
        <taxon>Streptomycetaceae</taxon>
        <taxon>Streptomyces</taxon>
    </lineage>
</organism>
<sequence>MCAVVGYVGHVYALGNGAPVLIFGTSSKMVQLAMLNLLCSYCGNPSAHSLRKRVTKFSLFFIPLFPIMPAKHYLQCTFCGGASEITKENADQLVAQGGGQPQPQQGYGAPQQGNPFAGQQPYGGQAQGGAQGGPPPQNPYQS</sequence>